<name>A0A1W1WDW8_SULTA</name>
<protein>
    <submittedName>
        <fullName evidence="3">DNA binding domain-containing protein, excisionase family</fullName>
    </submittedName>
</protein>
<organism evidence="3 4">
    <name type="scientific">Sulfobacillus thermosulfidooxidans (strain DSM 9293 / VKM B-1269 / AT-1)</name>
    <dbReference type="NCBI Taxonomy" id="929705"/>
    <lineage>
        <taxon>Bacteria</taxon>
        <taxon>Bacillati</taxon>
        <taxon>Bacillota</taxon>
        <taxon>Clostridia</taxon>
        <taxon>Eubacteriales</taxon>
        <taxon>Clostridiales Family XVII. Incertae Sedis</taxon>
        <taxon>Sulfobacillus</taxon>
    </lineage>
</organism>
<dbReference type="SUPFAM" id="SSF46955">
    <property type="entry name" value="Putative DNA-binding domain"/>
    <property type="match status" value="1"/>
</dbReference>
<gene>
    <name evidence="3" type="ORF">SAMN00768000_1688</name>
</gene>
<dbReference type="InterPro" id="IPR009061">
    <property type="entry name" value="DNA-bd_dom_put_sf"/>
</dbReference>
<reference evidence="4" key="1">
    <citation type="submission" date="2017-04" db="EMBL/GenBank/DDBJ databases">
        <authorList>
            <person name="Varghese N."/>
            <person name="Submissions S."/>
        </authorList>
    </citation>
    <scope>NUCLEOTIDE SEQUENCE [LARGE SCALE GENOMIC DNA]</scope>
    <source>
        <strain evidence="4">DSM 9293</strain>
    </source>
</reference>
<dbReference type="Proteomes" id="UP000192660">
    <property type="component" value="Unassembled WGS sequence"/>
</dbReference>
<feature type="coiled-coil region" evidence="1">
    <location>
        <begin position="180"/>
        <end position="207"/>
    </location>
</feature>
<keyword evidence="4" id="KW-1185">Reference proteome</keyword>
<dbReference type="InterPro" id="IPR041657">
    <property type="entry name" value="HTH_17"/>
</dbReference>
<keyword evidence="1" id="KW-0175">Coiled coil</keyword>
<dbReference type="GO" id="GO:0003677">
    <property type="term" value="F:DNA binding"/>
    <property type="evidence" value="ECO:0007669"/>
    <property type="project" value="InterPro"/>
</dbReference>
<feature type="domain" description="Helix-turn-helix" evidence="2">
    <location>
        <begin position="5"/>
        <end position="54"/>
    </location>
</feature>
<evidence type="ECO:0000259" key="2">
    <source>
        <dbReference type="Pfam" id="PF12728"/>
    </source>
</evidence>
<accession>A0A1W1WDW8</accession>
<dbReference type="EMBL" id="FWWY01000001">
    <property type="protein sequence ID" value="SMC04498.1"/>
    <property type="molecule type" value="Genomic_DNA"/>
</dbReference>
<proteinExistence type="predicted"/>
<dbReference type="NCBIfam" id="TIGR01764">
    <property type="entry name" value="excise"/>
    <property type="match status" value="1"/>
</dbReference>
<sequence length="218" mass="24786">MFGHYLRVQEVAMLLGVSPATVRWYANQYHLPSYRIGQGQIHHRRFKYDDVQRLALKLGKALPPEPQWDATLPFSLQDAALYLGLSVKFLMTGGYVKAGEQITRERLEHLEAAIYHLDTDHPDQNGDGTLVNIAKEEEIPMMMNKMGCQHRGNHGMHAMGGAMGRRPGMMSNPFYDPEDLLSLKSMKRHLEAQKADIEDRIAEIEKLIASHPDNEQPQ</sequence>
<dbReference type="OrthoDB" id="2081771at2"/>
<dbReference type="Gene3D" id="1.10.1660.10">
    <property type="match status" value="1"/>
</dbReference>
<evidence type="ECO:0000256" key="1">
    <source>
        <dbReference type="SAM" id="Coils"/>
    </source>
</evidence>
<dbReference type="Pfam" id="PF12728">
    <property type="entry name" value="HTH_17"/>
    <property type="match status" value="1"/>
</dbReference>
<evidence type="ECO:0000313" key="3">
    <source>
        <dbReference type="EMBL" id="SMC04498.1"/>
    </source>
</evidence>
<dbReference type="RefSeq" id="WP_020375711.1">
    <property type="nucleotide sequence ID" value="NZ_FWWY01000001.1"/>
</dbReference>
<dbReference type="InterPro" id="IPR010093">
    <property type="entry name" value="SinI_DNA-bd"/>
</dbReference>
<evidence type="ECO:0000313" key="4">
    <source>
        <dbReference type="Proteomes" id="UP000192660"/>
    </source>
</evidence>
<dbReference type="AlphaFoldDB" id="A0A1W1WDW8"/>